<evidence type="ECO:0000256" key="3">
    <source>
        <dbReference type="ARBA" id="ARBA00023015"/>
    </source>
</evidence>
<evidence type="ECO:0000313" key="10">
    <source>
        <dbReference type="Proteomes" id="UP000184188"/>
    </source>
</evidence>
<dbReference type="Proteomes" id="UP000184188">
    <property type="component" value="Unassembled WGS sequence"/>
</dbReference>
<dbReference type="Pfam" id="PF04082">
    <property type="entry name" value="Fungal_trans"/>
    <property type="match status" value="1"/>
</dbReference>
<protein>
    <recommendedName>
        <fullName evidence="8">C2H2-type domain-containing protein</fullName>
    </recommendedName>
</protein>
<dbReference type="CDD" id="cd12148">
    <property type="entry name" value="fungal_TF_MHR"/>
    <property type="match status" value="1"/>
</dbReference>
<evidence type="ECO:0000256" key="7">
    <source>
        <dbReference type="SAM" id="MobiDB-lite"/>
    </source>
</evidence>
<evidence type="ECO:0000256" key="4">
    <source>
        <dbReference type="ARBA" id="ARBA00023163"/>
    </source>
</evidence>
<dbReference type="InterPro" id="IPR036236">
    <property type="entry name" value="Znf_C2H2_sf"/>
</dbReference>
<keyword evidence="1" id="KW-0479">Metal-binding</keyword>
<dbReference type="STRING" id="1073090.A0A1L9SK67"/>
<evidence type="ECO:0000256" key="6">
    <source>
        <dbReference type="PROSITE-ProRule" id="PRU00042"/>
    </source>
</evidence>
<dbReference type="PROSITE" id="PS00028">
    <property type="entry name" value="ZINC_FINGER_C2H2_1"/>
    <property type="match status" value="2"/>
</dbReference>
<dbReference type="FunFam" id="3.30.160.60:FF:000630">
    <property type="entry name" value="Zinc finger protein 180"/>
    <property type="match status" value="1"/>
</dbReference>
<dbReference type="InterPro" id="IPR007219">
    <property type="entry name" value="XnlR_reg_dom"/>
</dbReference>
<organism evidence="9 10">
    <name type="scientific">Penicilliopsis zonata CBS 506.65</name>
    <dbReference type="NCBI Taxonomy" id="1073090"/>
    <lineage>
        <taxon>Eukaryota</taxon>
        <taxon>Fungi</taxon>
        <taxon>Dikarya</taxon>
        <taxon>Ascomycota</taxon>
        <taxon>Pezizomycotina</taxon>
        <taxon>Eurotiomycetes</taxon>
        <taxon>Eurotiomycetidae</taxon>
        <taxon>Eurotiales</taxon>
        <taxon>Aspergillaceae</taxon>
        <taxon>Penicilliopsis</taxon>
    </lineage>
</organism>
<dbReference type="PROSITE" id="PS50157">
    <property type="entry name" value="ZINC_FINGER_C2H2_2"/>
    <property type="match status" value="2"/>
</dbReference>
<dbReference type="OrthoDB" id="654211at2759"/>
<evidence type="ECO:0000256" key="5">
    <source>
        <dbReference type="ARBA" id="ARBA00023242"/>
    </source>
</evidence>
<evidence type="ECO:0000313" key="9">
    <source>
        <dbReference type="EMBL" id="OJJ47557.1"/>
    </source>
</evidence>
<feature type="domain" description="C2H2-type" evidence="8">
    <location>
        <begin position="37"/>
        <end position="64"/>
    </location>
</feature>
<proteinExistence type="predicted"/>
<dbReference type="SMART" id="SM00355">
    <property type="entry name" value="ZnF_C2H2"/>
    <property type="match status" value="2"/>
</dbReference>
<dbReference type="GO" id="GO:0008270">
    <property type="term" value="F:zinc ion binding"/>
    <property type="evidence" value="ECO:0007669"/>
    <property type="project" value="UniProtKB-KW"/>
</dbReference>
<dbReference type="AlphaFoldDB" id="A0A1L9SK67"/>
<keyword evidence="4" id="KW-0804">Transcription</keyword>
<dbReference type="GO" id="GO:0006351">
    <property type="term" value="P:DNA-templated transcription"/>
    <property type="evidence" value="ECO:0007669"/>
    <property type="project" value="InterPro"/>
</dbReference>
<sequence>MRRNRFAPIRCEACNKQFSRLEHLRRHCELHRNVKPYKCSICDRRFVRKDAAKRHVATHAGSSRQTAIVQEGAYSDSQPLSQGADMRPVENESSQEYSSSFPLHIITASRKAQPSNSLSGAQGVPEKNDEPLKIDITARRGSSTGNIHIEGTPFSGLELDHAVISLPEDVLISEDVTYSRLQPEERLPAHTTQVFSGWMIAQTSSVLREKEISHMEPPLSESVRSHIISPVTLKLLTSLYFENFHPTYPFIDGTSLQISDSGVLVCLATAAIGACFQDSETSEDESFFLHAILQDLLMVELPKSYTANSLHFLQAMTLHTVGLIHSKHKESRQLAHSTAALTFQLSRSVGVFDSRSRTEPLSSLDKDTAFDTILRDAETRTRTGFFIYMLDTMLAFPENTSLLISQRSLLNLDLPCPDRVWEDGEDHSKIESFTLEEALCRLYMERKLVPEQSEFALTGLIYGVIRCNLDVACYYSNPLSFWTPGDAQDTNIHHHHRHHNRHDNKQRDSLYWRWRDSTCDCLDTLHWEILGRSAAAGGHEAPIFLHLHLARLAILAPCPELLRMFEANSESGTLFSVLSDKSVVQTWLQLDQHKARLAVLHAGAMFWHLRHVEATSFSQPLAIFLAALILWAYGCHEYFDAKDHSAATAAAADPAEPDRMHVDRPFDDELAQLFIRTGRIELYMHPVGKICSAGGPERVLGEAKALLQRRMRVWGVSKHYIARLEDALGSSPWSVA</sequence>
<dbReference type="InterPro" id="IPR013087">
    <property type="entry name" value="Znf_C2H2_type"/>
</dbReference>
<keyword evidence="6" id="KW-0863">Zinc-finger</keyword>
<dbReference type="VEuPathDB" id="FungiDB:ASPZODRAFT_131081"/>
<dbReference type="PANTHER" id="PTHR47660:SF7">
    <property type="entry name" value="TRANSCRIPTION FACTOR WITH C2H2 AND ZN(2)-CYS(6) DNA BINDING DOMAIN (EUROFUNG)"/>
    <property type="match status" value="1"/>
</dbReference>
<accession>A0A1L9SK67</accession>
<dbReference type="GO" id="GO:0003677">
    <property type="term" value="F:DNA binding"/>
    <property type="evidence" value="ECO:0007669"/>
    <property type="project" value="InterPro"/>
</dbReference>
<keyword evidence="10" id="KW-1185">Reference proteome</keyword>
<evidence type="ECO:0000256" key="1">
    <source>
        <dbReference type="ARBA" id="ARBA00022723"/>
    </source>
</evidence>
<dbReference type="PANTHER" id="PTHR47660">
    <property type="entry name" value="TRANSCRIPTION FACTOR WITH C2H2 AND ZN(2)-CYS(6) DNA BINDING DOMAIN (EUROFUNG)-RELATED-RELATED"/>
    <property type="match status" value="1"/>
</dbReference>
<name>A0A1L9SK67_9EURO</name>
<dbReference type="SUPFAM" id="SSF57667">
    <property type="entry name" value="beta-beta-alpha zinc fingers"/>
    <property type="match status" value="1"/>
</dbReference>
<reference evidence="10" key="1">
    <citation type="journal article" date="2017" name="Genome Biol.">
        <title>Comparative genomics reveals high biological diversity and specific adaptations in the industrially and medically important fungal genus Aspergillus.</title>
        <authorList>
            <person name="de Vries R.P."/>
            <person name="Riley R."/>
            <person name="Wiebenga A."/>
            <person name="Aguilar-Osorio G."/>
            <person name="Amillis S."/>
            <person name="Uchima C.A."/>
            <person name="Anderluh G."/>
            <person name="Asadollahi M."/>
            <person name="Askin M."/>
            <person name="Barry K."/>
            <person name="Battaglia E."/>
            <person name="Bayram O."/>
            <person name="Benocci T."/>
            <person name="Braus-Stromeyer S.A."/>
            <person name="Caldana C."/>
            <person name="Canovas D."/>
            <person name="Cerqueira G.C."/>
            <person name="Chen F."/>
            <person name="Chen W."/>
            <person name="Choi C."/>
            <person name="Clum A."/>
            <person name="Dos Santos R.A."/>
            <person name="Damasio A.R."/>
            <person name="Diallinas G."/>
            <person name="Emri T."/>
            <person name="Fekete E."/>
            <person name="Flipphi M."/>
            <person name="Freyberg S."/>
            <person name="Gallo A."/>
            <person name="Gournas C."/>
            <person name="Habgood R."/>
            <person name="Hainaut M."/>
            <person name="Harispe M.L."/>
            <person name="Henrissat B."/>
            <person name="Hilden K.S."/>
            <person name="Hope R."/>
            <person name="Hossain A."/>
            <person name="Karabika E."/>
            <person name="Karaffa L."/>
            <person name="Karanyi Z."/>
            <person name="Krasevec N."/>
            <person name="Kuo A."/>
            <person name="Kusch H."/>
            <person name="LaButti K."/>
            <person name="Lagendijk E.L."/>
            <person name="Lapidus A."/>
            <person name="Levasseur A."/>
            <person name="Lindquist E."/>
            <person name="Lipzen A."/>
            <person name="Logrieco A.F."/>
            <person name="MacCabe A."/>
            <person name="Maekelae M.R."/>
            <person name="Malavazi I."/>
            <person name="Melin P."/>
            <person name="Meyer V."/>
            <person name="Mielnichuk N."/>
            <person name="Miskei M."/>
            <person name="Molnar A.P."/>
            <person name="Mule G."/>
            <person name="Ngan C.Y."/>
            <person name="Orejas M."/>
            <person name="Orosz E."/>
            <person name="Ouedraogo J.P."/>
            <person name="Overkamp K.M."/>
            <person name="Park H.-S."/>
            <person name="Perrone G."/>
            <person name="Piumi F."/>
            <person name="Punt P.J."/>
            <person name="Ram A.F."/>
            <person name="Ramon A."/>
            <person name="Rauscher S."/>
            <person name="Record E."/>
            <person name="Riano-Pachon D.M."/>
            <person name="Robert V."/>
            <person name="Roehrig J."/>
            <person name="Ruller R."/>
            <person name="Salamov A."/>
            <person name="Salih N.S."/>
            <person name="Samson R.A."/>
            <person name="Sandor E."/>
            <person name="Sanguinetti M."/>
            <person name="Schuetze T."/>
            <person name="Sepcic K."/>
            <person name="Shelest E."/>
            <person name="Sherlock G."/>
            <person name="Sophianopoulou V."/>
            <person name="Squina F.M."/>
            <person name="Sun H."/>
            <person name="Susca A."/>
            <person name="Todd R.B."/>
            <person name="Tsang A."/>
            <person name="Unkles S.E."/>
            <person name="van de Wiele N."/>
            <person name="van Rossen-Uffink D."/>
            <person name="Oliveira J.V."/>
            <person name="Vesth T.C."/>
            <person name="Visser J."/>
            <person name="Yu J.-H."/>
            <person name="Zhou M."/>
            <person name="Andersen M.R."/>
            <person name="Archer D.B."/>
            <person name="Baker S.E."/>
            <person name="Benoit I."/>
            <person name="Brakhage A.A."/>
            <person name="Braus G.H."/>
            <person name="Fischer R."/>
            <person name="Frisvad J.C."/>
            <person name="Goldman G.H."/>
            <person name="Houbraken J."/>
            <person name="Oakley B."/>
            <person name="Pocsi I."/>
            <person name="Scazzocchio C."/>
            <person name="Seiboth B."/>
            <person name="vanKuyk P.A."/>
            <person name="Wortman J."/>
            <person name="Dyer P.S."/>
            <person name="Grigoriev I.V."/>
        </authorList>
    </citation>
    <scope>NUCLEOTIDE SEQUENCE [LARGE SCALE GENOMIC DNA]</scope>
    <source>
        <strain evidence="10">CBS 506.65</strain>
    </source>
</reference>
<feature type="compositionally biased region" description="Polar residues" evidence="7">
    <location>
        <begin position="111"/>
        <end position="120"/>
    </location>
</feature>
<dbReference type="Gene3D" id="3.30.160.60">
    <property type="entry name" value="Classic Zinc Finger"/>
    <property type="match status" value="2"/>
</dbReference>
<keyword evidence="3" id="KW-0805">Transcription regulation</keyword>
<evidence type="ECO:0000259" key="8">
    <source>
        <dbReference type="PROSITE" id="PS50157"/>
    </source>
</evidence>
<dbReference type="RefSeq" id="XP_022582067.1">
    <property type="nucleotide sequence ID" value="XM_022722661.1"/>
</dbReference>
<gene>
    <name evidence="9" type="ORF">ASPZODRAFT_131081</name>
</gene>
<keyword evidence="5" id="KW-0539">Nucleus</keyword>
<keyword evidence="2" id="KW-0862">Zinc</keyword>
<feature type="domain" description="C2H2-type" evidence="8">
    <location>
        <begin position="9"/>
        <end position="36"/>
    </location>
</feature>
<evidence type="ECO:0000256" key="2">
    <source>
        <dbReference type="ARBA" id="ARBA00022833"/>
    </source>
</evidence>
<feature type="region of interest" description="Disordered" evidence="7">
    <location>
        <begin position="111"/>
        <end position="132"/>
    </location>
</feature>
<dbReference type="EMBL" id="KV878340">
    <property type="protein sequence ID" value="OJJ47557.1"/>
    <property type="molecule type" value="Genomic_DNA"/>
</dbReference>
<dbReference type="GeneID" id="34609126"/>